<evidence type="ECO:0000313" key="3">
    <source>
        <dbReference type="Proteomes" id="UP001187734"/>
    </source>
</evidence>
<feature type="compositionally biased region" description="Basic and acidic residues" evidence="1">
    <location>
        <begin position="13"/>
        <end position="23"/>
    </location>
</feature>
<keyword evidence="3" id="KW-1185">Reference proteome</keyword>
<reference evidence="2" key="1">
    <citation type="submission" date="2018-03" db="EMBL/GenBank/DDBJ databases">
        <authorList>
            <person name="Guldener U."/>
        </authorList>
    </citation>
    <scope>NUCLEOTIDE SEQUENCE</scope>
</reference>
<protein>
    <submittedName>
        <fullName evidence="2">Uncharacterized protein</fullName>
    </submittedName>
</protein>
<gene>
    <name evidence="2" type="ORF">FTOL_13727</name>
</gene>
<sequence length="34" mass="3739">MSAPRYDTGSGMGEKRYALEDVSRSSPPVINHTE</sequence>
<feature type="region of interest" description="Disordered" evidence="1">
    <location>
        <begin position="1"/>
        <end position="34"/>
    </location>
</feature>
<evidence type="ECO:0000313" key="2">
    <source>
        <dbReference type="EMBL" id="SPJ92441.1"/>
    </source>
</evidence>
<proteinExistence type="predicted"/>
<organism evidence="2 3">
    <name type="scientific">Fusarium torulosum</name>
    <dbReference type="NCBI Taxonomy" id="33205"/>
    <lineage>
        <taxon>Eukaryota</taxon>
        <taxon>Fungi</taxon>
        <taxon>Dikarya</taxon>
        <taxon>Ascomycota</taxon>
        <taxon>Pezizomycotina</taxon>
        <taxon>Sordariomycetes</taxon>
        <taxon>Hypocreomycetidae</taxon>
        <taxon>Hypocreales</taxon>
        <taxon>Nectriaceae</taxon>
        <taxon>Fusarium</taxon>
    </lineage>
</organism>
<dbReference type="AlphaFoldDB" id="A0AAE8SQ47"/>
<dbReference type="EMBL" id="ONZP01000983">
    <property type="protein sequence ID" value="SPJ92441.1"/>
    <property type="molecule type" value="Genomic_DNA"/>
</dbReference>
<evidence type="ECO:0000256" key="1">
    <source>
        <dbReference type="SAM" id="MobiDB-lite"/>
    </source>
</evidence>
<dbReference type="Proteomes" id="UP001187734">
    <property type="component" value="Unassembled WGS sequence"/>
</dbReference>
<comment type="caution">
    <text evidence="2">The sequence shown here is derived from an EMBL/GenBank/DDBJ whole genome shotgun (WGS) entry which is preliminary data.</text>
</comment>
<accession>A0AAE8SQ47</accession>
<name>A0AAE8SQ47_9HYPO</name>